<dbReference type="RefSeq" id="WP_184203077.1">
    <property type="nucleotide sequence ID" value="NZ_JACHGW010000005.1"/>
</dbReference>
<reference evidence="1 2" key="1">
    <citation type="submission" date="2020-08" db="EMBL/GenBank/DDBJ databases">
        <title>Genomic Encyclopedia of Type Strains, Phase IV (KMG-IV): sequencing the most valuable type-strain genomes for metagenomic binning, comparative biology and taxonomic classification.</title>
        <authorList>
            <person name="Goeker M."/>
        </authorList>
    </citation>
    <scope>NUCLEOTIDE SEQUENCE [LARGE SCALE GENOMIC DNA]</scope>
    <source>
        <strain evidence="1 2">DSM 23562</strain>
    </source>
</reference>
<dbReference type="EMBL" id="JACHGW010000005">
    <property type="protein sequence ID" value="MBB6053110.1"/>
    <property type="molecule type" value="Genomic_DNA"/>
</dbReference>
<dbReference type="AlphaFoldDB" id="A0A7W9SVI0"/>
<keyword evidence="2" id="KW-1185">Reference proteome</keyword>
<evidence type="ECO:0000313" key="1">
    <source>
        <dbReference type="EMBL" id="MBB6053110.1"/>
    </source>
</evidence>
<dbReference type="InterPro" id="IPR025132">
    <property type="entry name" value="DUF4058"/>
</dbReference>
<dbReference type="Pfam" id="PF13267">
    <property type="entry name" value="DUF4058"/>
    <property type="match status" value="1"/>
</dbReference>
<evidence type="ECO:0008006" key="3">
    <source>
        <dbReference type="Google" id="ProtNLM"/>
    </source>
</evidence>
<sequence length="261" mass="29182">MPSPFPGMDPYLEDPAHWRGVHAALIVACYETLNALLPDGFIARIEERLTILTPERSILPDVSVHRVAPMPAVPKTVAVIGDAPARVRASLLEVPQRFIEIVSLSEPEEIITAIEFLSLSNKTPGDGREEYVRKQQRLLRSSTHLLEIDLLRAGRHTVAATKEDLEAIFGHWDYVVSLHRAGEGAECDAWARTLRQVLPTVPIPLTAEVPDVRLDVQALLDHVWDHGPFRKTLAYRDQPFPPLNEEDTAWADALLKARGLR</sequence>
<dbReference type="Proteomes" id="UP000520814">
    <property type="component" value="Unassembled WGS sequence"/>
</dbReference>
<organism evidence="1 2">
    <name type="scientific">Armatimonas rosea</name>
    <dbReference type="NCBI Taxonomy" id="685828"/>
    <lineage>
        <taxon>Bacteria</taxon>
        <taxon>Bacillati</taxon>
        <taxon>Armatimonadota</taxon>
        <taxon>Armatimonadia</taxon>
        <taxon>Armatimonadales</taxon>
        <taxon>Armatimonadaceae</taxon>
        <taxon>Armatimonas</taxon>
    </lineage>
</organism>
<name>A0A7W9SVI0_ARMRO</name>
<evidence type="ECO:0000313" key="2">
    <source>
        <dbReference type="Proteomes" id="UP000520814"/>
    </source>
</evidence>
<accession>A0A7W9SVI0</accession>
<protein>
    <recommendedName>
        <fullName evidence="3">DUF4058 family protein</fullName>
    </recommendedName>
</protein>
<gene>
    <name evidence="1" type="ORF">HNQ39_004942</name>
</gene>
<comment type="caution">
    <text evidence="1">The sequence shown here is derived from an EMBL/GenBank/DDBJ whole genome shotgun (WGS) entry which is preliminary data.</text>
</comment>
<proteinExistence type="predicted"/>